<evidence type="ECO:0000313" key="3">
    <source>
        <dbReference type="EMBL" id="PWK27992.1"/>
    </source>
</evidence>
<comment type="caution">
    <text evidence="3">The sequence shown here is derived from an EMBL/GenBank/DDBJ whole genome shotgun (WGS) entry which is preliminary data.</text>
</comment>
<dbReference type="OrthoDB" id="9805588at2"/>
<accession>A0A316EEB9</accession>
<dbReference type="PANTHER" id="PTHR40114">
    <property type="entry name" value="SLR0698 PROTEIN"/>
    <property type="match status" value="1"/>
</dbReference>
<sequence length="158" mass="18682">MPLEIEKKYLVKHDLWNAFTKPKGEYYRQGYITSDIKKTVRVRATENHGYITIKGKTDNPAIKPEYEYQIPKAEAIELLDGFTENNIEKTRYKVDFEGKTWEIDVFHGDNDGLIVAEIELLDINEAYQIPEWIDQEVTHEDKYFNASLSKYPFKNWKL</sequence>
<gene>
    <name evidence="3" type="ORF">LV89_01399</name>
</gene>
<dbReference type="AlphaFoldDB" id="A0A316EEB9"/>
<dbReference type="Gene3D" id="2.40.320.10">
    <property type="entry name" value="Hypothetical Protein Pfu-838710-001"/>
    <property type="match status" value="1"/>
</dbReference>
<dbReference type="PIRSF" id="PIRSF016487">
    <property type="entry name" value="CYTH_UCP016487"/>
    <property type="match status" value="1"/>
</dbReference>
<dbReference type="SUPFAM" id="SSF55154">
    <property type="entry name" value="CYTH-like phosphatases"/>
    <property type="match status" value="1"/>
</dbReference>
<evidence type="ECO:0000256" key="1">
    <source>
        <dbReference type="PIRSR" id="PIRSR016487-1"/>
    </source>
</evidence>
<dbReference type="InterPro" id="IPR012042">
    <property type="entry name" value="NeuTTM/CthTTM-like"/>
</dbReference>
<dbReference type="RefSeq" id="WP_109742152.1">
    <property type="nucleotide sequence ID" value="NZ_QGGO01000005.1"/>
</dbReference>
<keyword evidence="4" id="KW-1185">Reference proteome</keyword>
<feature type="domain" description="CYTH" evidence="2">
    <location>
        <begin position="2"/>
        <end position="150"/>
    </location>
</feature>
<dbReference type="PROSITE" id="PS51707">
    <property type="entry name" value="CYTH"/>
    <property type="match status" value="1"/>
</dbReference>
<dbReference type="Proteomes" id="UP000245489">
    <property type="component" value="Unassembled WGS sequence"/>
</dbReference>
<evidence type="ECO:0000259" key="2">
    <source>
        <dbReference type="PROSITE" id="PS51707"/>
    </source>
</evidence>
<dbReference type="Pfam" id="PF01928">
    <property type="entry name" value="CYTH"/>
    <property type="match status" value="1"/>
</dbReference>
<protein>
    <submittedName>
        <fullName evidence="3">CYTH domain-containing protein</fullName>
    </submittedName>
</protein>
<name>A0A316EEB9_9BACT</name>
<dbReference type="EMBL" id="QGGO01000005">
    <property type="protein sequence ID" value="PWK27992.1"/>
    <property type="molecule type" value="Genomic_DNA"/>
</dbReference>
<evidence type="ECO:0000313" key="4">
    <source>
        <dbReference type="Proteomes" id="UP000245489"/>
    </source>
</evidence>
<dbReference type="InterPro" id="IPR023577">
    <property type="entry name" value="CYTH_domain"/>
</dbReference>
<organism evidence="3 4">
    <name type="scientific">Arcicella aurantiaca</name>
    <dbReference type="NCBI Taxonomy" id="591202"/>
    <lineage>
        <taxon>Bacteria</taxon>
        <taxon>Pseudomonadati</taxon>
        <taxon>Bacteroidota</taxon>
        <taxon>Cytophagia</taxon>
        <taxon>Cytophagales</taxon>
        <taxon>Flectobacillaceae</taxon>
        <taxon>Arcicella</taxon>
    </lineage>
</organism>
<reference evidence="3 4" key="1">
    <citation type="submission" date="2018-05" db="EMBL/GenBank/DDBJ databases">
        <title>Genomic Encyclopedia of Archaeal and Bacterial Type Strains, Phase II (KMG-II): from individual species to whole genera.</title>
        <authorList>
            <person name="Goeker M."/>
        </authorList>
    </citation>
    <scope>NUCLEOTIDE SEQUENCE [LARGE SCALE GENOMIC DNA]</scope>
    <source>
        <strain evidence="3 4">DSM 22214</strain>
    </source>
</reference>
<proteinExistence type="predicted"/>
<dbReference type="InterPro" id="IPR033469">
    <property type="entry name" value="CYTH-like_dom_sf"/>
</dbReference>
<feature type="active site" description="Proton acceptor" evidence="1">
    <location>
        <position position="31"/>
    </location>
</feature>
<dbReference type="PANTHER" id="PTHR40114:SF1">
    <property type="entry name" value="SLR0698 PROTEIN"/>
    <property type="match status" value="1"/>
</dbReference>
<dbReference type="SMART" id="SM01118">
    <property type="entry name" value="CYTH"/>
    <property type="match status" value="1"/>
</dbReference>
<dbReference type="CDD" id="cd07891">
    <property type="entry name" value="CYTH-like_CthTTM-like_1"/>
    <property type="match status" value="1"/>
</dbReference>